<name>A0AAE3E7W6_9FIRM</name>
<reference evidence="7 8" key="1">
    <citation type="submission" date="2021-10" db="EMBL/GenBank/DDBJ databases">
        <title>Anaerobic single-cell dispensing facilitates the cultivation of human gut bacteria.</title>
        <authorList>
            <person name="Afrizal A."/>
        </authorList>
    </citation>
    <scope>NUCLEOTIDE SEQUENCE [LARGE SCALE GENOMIC DNA]</scope>
    <source>
        <strain evidence="7 8">CLA-AA-H224</strain>
    </source>
</reference>
<dbReference type="Proteomes" id="UP001198200">
    <property type="component" value="Unassembled WGS sequence"/>
</dbReference>
<dbReference type="InterPro" id="IPR013078">
    <property type="entry name" value="His_Pase_superF_clade-1"/>
</dbReference>
<comment type="caution">
    <text evidence="7">The sequence shown here is derived from an EMBL/GenBank/DDBJ whole genome shotgun (WGS) entry which is preliminary data.</text>
</comment>
<dbReference type="InterPro" id="IPR029033">
    <property type="entry name" value="His_PPase_superfam"/>
</dbReference>
<evidence type="ECO:0000256" key="6">
    <source>
        <dbReference type="PIRSR" id="PIRSR613078-2"/>
    </source>
</evidence>
<evidence type="ECO:0000313" key="8">
    <source>
        <dbReference type="Proteomes" id="UP001198200"/>
    </source>
</evidence>
<dbReference type="InterPro" id="IPR005952">
    <property type="entry name" value="Phosphogly_mut1"/>
</dbReference>
<proteinExistence type="inferred from homology"/>
<dbReference type="GO" id="GO:0006096">
    <property type="term" value="P:glycolytic process"/>
    <property type="evidence" value="ECO:0007669"/>
    <property type="project" value="UniProtKB-KW"/>
</dbReference>
<keyword evidence="4" id="KW-0413">Isomerase</keyword>
<dbReference type="AlphaFoldDB" id="A0AAE3E7W6"/>
<sequence length="204" mass="23111">MLLYFIRHGQTDWNKDMRMQGQSDIPLNENGRESAIEAGKTLANTHIDLAFSSPLKRAKETAELVLAGRDIPIIEDKRIEEICFGICEGMRGRDENGQPVGCFAEFFAHPEQYQAPENGEDAKMLCARTWNFLEDITTREELQDKSILIATHGAALQSMMLWVNKQPICDFWKSGLKKNCSVTKVEVKDGQIKVLEEGEKQYTA</sequence>
<keyword evidence="3" id="KW-0324">Glycolysis</keyword>
<dbReference type="SUPFAM" id="SSF53254">
    <property type="entry name" value="Phosphoglycerate mutase-like"/>
    <property type="match status" value="1"/>
</dbReference>
<dbReference type="RefSeq" id="WP_308732470.1">
    <property type="nucleotide sequence ID" value="NZ_JAJEQN010000056.1"/>
</dbReference>
<feature type="active site" description="Tele-phosphohistidine intermediate" evidence="5">
    <location>
        <position position="8"/>
    </location>
</feature>
<dbReference type="Pfam" id="PF00300">
    <property type="entry name" value="His_Phos_1"/>
    <property type="match status" value="1"/>
</dbReference>
<dbReference type="SMART" id="SM00855">
    <property type="entry name" value="PGAM"/>
    <property type="match status" value="1"/>
</dbReference>
<organism evidence="7 8">
    <name type="scientific">Anthropogastromicrobium aceti</name>
    <dbReference type="NCBI Taxonomy" id="2981768"/>
    <lineage>
        <taxon>Bacteria</taxon>
        <taxon>Bacillati</taxon>
        <taxon>Bacillota</taxon>
        <taxon>Clostridia</taxon>
        <taxon>Lachnospirales</taxon>
        <taxon>Lachnospiraceae</taxon>
        <taxon>Anthropogastromicrobium</taxon>
    </lineage>
</organism>
<feature type="binding site" evidence="6">
    <location>
        <begin position="7"/>
        <end position="14"/>
    </location>
    <ligand>
        <name>substrate</name>
    </ligand>
</feature>
<evidence type="ECO:0000256" key="4">
    <source>
        <dbReference type="ARBA" id="ARBA00023235"/>
    </source>
</evidence>
<evidence type="ECO:0000256" key="2">
    <source>
        <dbReference type="ARBA" id="ARBA00012028"/>
    </source>
</evidence>
<comment type="similarity">
    <text evidence="1">Belongs to the phosphoglycerate mutase family. BPG-dependent PGAM subfamily.</text>
</comment>
<dbReference type="GO" id="GO:0004619">
    <property type="term" value="F:phosphoglycerate mutase activity"/>
    <property type="evidence" value="ECO:0007669"/>
    <property type="project" value="UniProtKB-EC"/>
</dbReference>
<evidence type="ECO:0000256" key="5">
    <source>
        <dbReference type="PIRSR" id="PIRSR613078-1"/>
    </source>
</evidence>
<dbReference type="Gene3D" id="3.40.50.1240">
    <property type="entry name" value="Phosphoglycerate mutase-like"/>
    <property type="match status" value="1"/>
</dbReference>
<dbReference type="PANTHER" id="PTHR11931">
    <property type="entry name" value="PHOSPHOGLYCERATE MUTASE"/>
    <property type="match status" value="1"/>
</dbReference>
<dbReference type="CDD" id="cd07067">
    <property type="entry name" value="HP_PGM_like"/>
    <property type="match status" value="1"/>
</dbReference>
<evidence type="ECO:0000256" key="1">
    <source>
        <dbReference type="ARBA" id="ARBA00006717"/>
    </source>
</evidence>
<dbReference type="EMBL" id="JAJEQN010000056">
    <property type="protein sequence ID" value="MCC2222917.1"/>
    <property type="molecule type" value="Genomic_DNA"/>
</dbReference>
<accession>A0AAE3E7W6</accession>
<evidence type="ECO:0000313" key="7">
    <source>
        <dbReference type="EMBL" id="MCC2222917.1"/>
    </source>
</evidence>
<dbReference type="EC" id="5.4.2.11" evidence="2"/>
<keyword evidence="8" id="KW-1185">Reference proteome</keyword>
<feature type="active site" description="Proton donor/acceptor" evidence="5">
    <location>
        <position position="81"/>
    </location>
</feature>
<evidence type="ECO:0000256" key="3">
    <source>
        <dbReference type="ARBA" id="ARBA00023152"/>
    </source>
</evidence>
<protein>
    <recommendedName>
        <fullName evidence="2">phosphoglycerate mutase (2,3-diphosphoglycerate-dependent)</fullName>
        <ecNumber evidence="2">5.4.2.11</ecNumber>
    </recommendedName>
</protein>
<feature type="binding site" evidence="6">
    <location>
        <position position="57"/>
    </location>
    <ligand>
        <name>substrate</name>
    </ligand>
</feature>
<gene>
    <name evidence="7" type="ORF">LKD48_15030</name>
</gene>